<keyword evidence="9" id="KW-1185">Reference proteome</keyword>
<dbReference type="STRING" id="416591.Tlet_1061"/>
<sequence length="320" mass="35531">MKVITVTFNPALDREFIIEDFQVNKLHRILHREDMQMSPGGKGINVSIALAKLRVQSVAIGVLGGYIGRVLLTELSKLSPLISTSFVHIDHETRENIAILDPKDHTITEINSPGPTVEKRTVDFLVKRYQMLLSRAEAVVLSGSLPPNLGGEIYGMLAKMAKEKGKQVFMEITDDYIRSAFDIQVPNVIKPDVRQKAVVLGKKLISLEDYVDTASELVDMGAEMAIISYQIKSDIVATSDGVWIISTPLEIEISNLLGAGDAYIAAMVYKRLTCPNCDHLEVAKFGYAAALAKTKKLPKEMPEYNEINECLNNCEIKRLR</sequence>
<keyword evidence="2 6" id="KW-0808">Transferase</keyword>
<keyword evidence="5" id="KW-0067">ATP-binding</keyword>
<dbReference type="GO" id="GO:0005829">
    <property type="term" value="C:cytosol"/>
    <property type="evidence" value="ECO:0007669"/>
    <property type="project" value="TreeGrafter"/>
</dbReference>
<dbReference type="InterPro" id="IPR017583">
    <property type="entry name" value="Tagatose/fructose_Pkinase"/>
</dbReference>
<dbReference type="InterPro" id="IPR029056">
    <property type="entry name" value="Ribokinase-like"/>
</dbReference>
<dbReference type="InterPro" id="IPR023314">
    <property type="entry name" value="Myo_inos_IolC-like_sf"/>
</dbReference>
<dbReference type="InterPro" id="IPR011611">
    <property type="entry name" value="PfkB_dom"/>
</dbReference>
<dbReference type="Pfam" id="PF00294">
    <property type="entry name" value="PfkB"/>
    <property type="match status" value="1"/>
</dbReference>
<comment type="similarity">
    <text evidence="1">Belongs to the carbohydrate kinase PfkB family.</text>
</comment>
<dbReference type="OrthoDB" id="9801219at2"/>
<dbReference type="Proteomes" id="UP000002016">
    <property type="component" value="Chromosome"/>
</dbReference>
<dbReference type="KEGG" id="tle:Tlet_1061"/>
<dbReference type="GO" id="GO:0008443">
    <property type="term" value="F:phosphofructokinase activity"/>
    <property type="evidence" value="ECO:0007669"/>
    <property type="project" value="TreeGrafter"/>
</dbReference>
<evidence type="ECO:0000259" key="7">
    <source>
        <dbReference type="Pfam" id="PF00294"/>
    </source>
</evidence>
<proteinExistence type="inferred from homology"/>
<reference evidence="8 9" key="2">
    <citation type="journal article" date="2009" name="Proc. Natl. Acad. Sci. U.S.A.">
        <title>On the chimeric nature, thermophilic origin, and phylogenetic placement of the Thermotogales.</title>
        <authorList>
            <person name="Zhaxybayeva O."/>
            <person name="Swithers K.S."/>
            <person name="Lapierre P."/>
            <person name="Fournier G.P."/>
            <person name="Bickhart D.M."/>
            <person name="DeBoy R.T."/>
            <person name="Nelson K.E."/>
            <person name="Nesbo C.L."/>
            <person name="Doolittle W.F."/>
            <person name="Gogarten J.P."/>
            <person name="Noll K.M."/>
        </authorList>
    </citation>
    <scope>NUCLEOTIDE SEQUENCE [LARGE SCALE GENOMIC DNA]</scope>
    <source>
        <strain evidence="9">ATCC BAA-301 / DSM 14385 / NBRC 107922 / TMO</strain>
    </source>
</reference>
<evidence type="ECO:0000256" key="5">
    <source>
        <dbReference type="ARBA" id="ARBA00022840"/>
    </source>
</evidence>
<dbReference type="SUPFAM" id="SSF53613">
    <property type="entry name" value="Ribokinase-like"/>
    <property type="match status" value="1"/>
</dbReference>
<evidence type="ECO:0000313" key="8">
    <source>
        <dbReference type="EMBL" id="ABV33626.1"/>
    </source>
</evidence>
<dbReference type="GO" id="GO:0005524">
    <property type="term" value="F:ATP binding"/>
    <property type="evidence" value="ECO:0007669"/>
    <property type="project" value="UniProtKB-KW"/>
</dbReference>
<evidence type="ECO:0000256" key="4">
    <source>
        <dbReference type="ARBA" id="ARBA00022777"/>
    </source>
</evidence>
<reference evidence="8 9" key="1">
    <citation type="submission" date="2007-08" db="EMBL/GenBank/DDBJ databases">
        <title>Complete sequence of Thermotoga lettingae TMO.</title>
        <authorList>
            <consortium name="US DOE Joint Genome Institute"/>
            <person name="Copeland A."/>
            <person name="Lucas S."/>
            <person name="Lapidus A."/>
            <person name="Barry K."/>
            <person name="Glavina del Rio T."/>
            <person name="Dalin E."/>
            <person name="Tice H."/>
            <person name="Pitluck S."/>
            <person name="Foster B."/>
            <person name="Bruce D."/>
            <person name="Schmutz J."/>
            <person name="Larimer F."/>
            <person name="Land M."/>
            <person name="Hauser L."/>
            <person name="Kyrpides N."/>
            <person name="Mikhailova N."/>
            <person name="Nelson K."/>
            <person name="Gogarten J.P."/>
            <person name="Noll K."/>
            <person name="Richardson P."/>
        </authorList>
    </citation>
    <scope>NUCLEOTIDE SEQUENCE [LARGE SCALE GENOMIC DNA]</scope>
    <source>
        <strain evidence="9">ATCC BAA-301 / DSM 14385 / NBRC 107922 / TMO</strain>
    </source>
</reference>
<dbReference type="eggNOG" id="COG1105">
    <property type="taxonomic scope" value="Bacteria"/>
</dbReference>
<keyword evidence="3" id="KW-0547">Nucleotide-binding</keyword>
<organism evidence="8 9">
    <name type="scientific">Pseudothermotoga lettingae (strain ATCC BAA-301 / DSM 14385 / NBRC 107922 / TMO)</name>
    <name type="common">Thermotoga lettingae</name>
    <dbReference type="NCBI Taxonomy" id="416591"/>
    <lineage>
        <taxon>Bacteria</taxon>
        <taxon>Thermotogati</taxon>
        <taxon>Thermotogota</taxon>
        <taxon>Thermotogae</taxon>
        <taxon>Thermotogales</taxon>
        <taxon>Thermotogaceae</taxon>
        <taxon>Pseudothermotoga</taxon>
    </lineage>
</organism>
<evidence type="ECO:0000256" key="1">
    <source>
        <dbReference type="ARBA" id="ARBA00010688"/>
    </source>
</evidence>
<dbReference type="HOGENOM" id="CLU_050013_1_0_0"/>
<dbReference type="Gene3D" id="3.40.1190.20">
    <property type="match status" value="1"/>
</dbReference>
<feature type="domain" description="Carbohydrate kinase PfkB" evidence="7">
    <location>
        <begin position="31"/>
        <end position="293"/>
    </location>
</feature>
<dbReference type="PANTHER" id="PTHR46566:SF1">
    <property type="entry name" value="1-PHOSPHOFRUCTOKINASE"/>
    <property type="match status" value="1"/>
</dbReference>
<dbReference type="EMBL" id="CP000812">
    <property type="protein sequence ID" value="ABV33626.1"/>
    <property type="molecule type" value="Genomic_DNA"/>
</dbReference>
<gene>
    <name evidence="8" type="ordered locus">Tlet_1061</name>
</gene>
<evidence type="ECO:0000256" key="3">
    <source>
        <dbReference type="ARBA" id="ARBA00022741"/>
    </source>
</evidence>
<evidence type="ECO:0000313" key="9">
    <source>
        <dbReference type="Proteomes" id="UP000002016"/>
    </source>
</evidence>
<dbReference type="PANTHER" id="PTHR46566">
    <property type="entry name" value="1-PHOSPHOFRUCTOKINASE-RELATED"/>
    <property type="match status" value="1"/>
</dbReference>
<keyword evidence="4" id="KW-0418">Kinase</keyword>
<dbReference type="AlphaFoldDB" id="A8F642"/>
<accession>A8F642</accession>
<dbReference type="PIRSF" id="PIRSF000535">
    <property type="entry name" value="1PFK/6PFK/LacC"/>
    <property type="match status" value="1"/>
</dbReference>
<protein>
    <submittedName>
        <fullName evidence="8">PfkB domain protein</fullName>
    </submittedName>
</protein>
<dbReference type="RefSeq" id="WP_012003107.1">
    <property type="nucleotide sequence ID" value="NC_009828.1"/>
</dbReference>
<evidence type="ECO:0000256" key="2">
    <source>
        <dbReference type="ARBA" id="ARBA00022679"/>
    </source>
</evidence>
<name>A8F642_PSELT</name>
<dbReference type="CDD" id="cd01164">
    <property type="entry name" value="FruK_PfkB_like"/>
    <property type="match status" value="1"/>
</dbReference>
<evidence type="ECO:0000256" key="6">
    <source>
        <dbReference type="PIRNR" id="PIRNR000535"/>
    </source>
</evidence>
<dbReference type="Gene3D" id="2.20.150.10">
    <property type="entry name" value="putative 5-dehydro-2- deoxygluconokinase"/>
    <property type="match status" value="1"/>
</dbReference>